<sequence>MGGVEDDEPPSKRVKASSRELRGLSNGECLKEPSSCSFSACASMARPLALQGDDEVIGSKGVKKVEFVRIIAEALYSLGYSKTGAYLEEESGIPFHSSVVTVFIQQILDGSWDESLASLHKIGIVDETIIKLACFIILQQKFFELLDGEKVMDALKTLRTEIAPLSINNIRVRELSSLILSPSHRVTDGISGQEMVKSKPRSELLEDLQKLFPPTVMIPEKRLLQLVEQALDLQHDTCLFHNSLVGETSLLTDHRCGRDKIPSETVQILPDHHNEVWYLQYSKNGKYLASSSSDHSAIIWEVNLEGRVSLKHRLIGHQKPVSCVSWSPDDDQILTCGVEEVIRRWDISSGECLQVYEKGLIGSISCSWSPDGKWIFSGMTDKSIMMWDLDGKEMDCLKGQKTLRISDLQTTSDGKLITICKENMIVILDRESGAERCIKEDQTIVSFTLSGDNKFLLVSIVNEELHLWSIQGNIRLVSKYRGHRRSRFIVRACFGGFQQAFIASGSEDSQIYIWHRGSGELIETLGGHSGAVNCVSWNPANPHMLASASDDRTIRIWGLNHVETKSNSCIHHCNGAN</sequence>
<name>A0ACB9BC46_ARCLA</name>
<comment type="caution">
    <text evidence="1">The sequence shown here is derived from an EMBL/GenBank/DDBJ whole genome shotgun (WGS) entry which is preliminary data.</text>
</comment>
<accession>A0ACB9BC46</accession>
<organism evidence="1 2">
    <name type="scientific">Arctium lappa</name>
    <name type="common">Greater burdock</name>
    <name type="synonym">Lappa major</name>
    <dbReference type="NCBI Taxonomy" id="4217"/>
    <lineage>
        <taxon>Eukaryota</taxon>
        <taxon>Viridiplantae</taxon>
        <taxon>Streptophyta</taxon>
        <taxon>Embryophyta</taxon>
        <taxon>Tracheophyta</taxon>
        <taxon>Spermatophyta</taxon>
        <taxon>Magnoliopsida</taxon>
        <taxon>eudicotyledons</taxon>
        <taxon>Gunneridae</taxon>
        <taxon>Pentapetalae</taxon>
        <taxon>asterids</taxon>
        <taxon>campanulids</taxon>
        <taxon>Asterales</taxon>
        <taxon>Asteraceae</taxon>
        <taxon>Carduoideae</taxon>
        <taxon>Cardueae</taxon>
        <taxon>Arctiinae</taxon>
        <taxon>Arctium</taxon>
    </lineage>
</organism>
<evidence type="ECO:0000313" key="1">
    <source>
        <dbReference type="EMBL" id="KAI3719795.1"/>
    </source>
</evidence>
<dbReference type="EMBL" id="CM042052">
    <property type="protein sequence ID" value="KAI3719795.1"/>
    <property type="molecule type" value="Genomic_DNA"/>
</dbReference>
<dbReference type="Proteomes" id="UP001055879">
    <property type="component" value="Linkage Group LG06"/>
</dbReference>
<evidence type="ECO:0000313" key="2">
    <source>
        <dbReference type="Proteomes" id="UP001055879"/>
    </source>
</evidence>
<keyword evidence="2" id="KW-1185">Reference proteome</keyword>
<protein>
    <submittedName>
        <fullName evidence="1">Uncharacterized protein</fullName>
    </submittedName>
</protein>
<reference evidence="2" key="1">
    <citation type="journal article" date="2022" name="Mol. Ecol. Resour.">
        <title>The genomes of chicory, endive, great burdock and yacon provide insights into Asteraceae palaeo-polyploidization history and plant inulin production.</title>
        <authorList>
            <person name="Fan W."/>
            <person name="Wang S."/>
            <person name="Wang H."/>
            <person name="Wang A."/>
            <person name="Jiang F."/>
            <person name="Liu H."/>
            <person name="Zhao H."/>
            <person name="Xu D."/>
            <person name="Zhang Y."/>
        </authorList>
    </citation>
    <scope>NUCLEOTIDE SEQUENCE [LARGE SCALE GENOMIC DNA]</scope>
    <source>
        <strain evidence="2">cv. Niubang</strain>
    </source>
</reference>
<reference evidence="1 2" key="2">
    <citation type="journal article" date="2022" name="Mol. Ecol. Resour.">
        <title>The genomes of chicory, endive, great burdock and yacon provide insights into Asteraceae paleo-polyploidization history and plant inulin production.</title>
        <authorList>
            <person name="Fan W."/>
            <person name="Wang S."/>
            <person name="Wang H."/>
            <person name="Wang A."/>
            <person name="Jiang F."/>
            <person name="Liu H."/>
            <person name="Zhao H."/>
            <person name="Xu D."/>
            <person name="Zhang Y."/>
        </authorList>
    </citation>
    <scope>NUCLEOTIDE SEQUENCE [LARGE SCALE GENOMIC DNA]</scope>
    <source>
        <strain evidence="2">cv. Niubang</strain>
    </source>
</reference>
<gene>
    <name evidence="1" type="ORF">L6452_20700</name>
</gene>
<proteinExistence type="predicted"/>